<dbReference type="Proteomes" id="UP000051373">
    <property type="component" value="Unassembled WGS sequence"/>
</dbReference>
<evidence type="ECO:0000313" key="2">
    <source>
        <dbReference type="EMBL" id="KPK64618.1"/>
    </source>
</evidence>
<gene>
    <name evidence="2" type="ORF">AMJ83_02290</name>
</gene>
<evidence type="ECO:0000313" key="3">
    <source>
        <dbReference type="Proteomes" id="UP000051373"/>
    </source>
</evidence>
<feature type="domain" description="Putative zinc ribbon" evidence="1">
    <location>
        <begin position="11"/>
        <end position="69"/>
    </location>
</feature>
<protein>
    <recommendedName>
        <fullName evidence="1">Putative zinc ribbon domain-containing protein</fullName>
    </recommendedName>
</protein>
<accession>A0A0S8FWY6</accession>
<dbReference type="EMBL" id="LJUJ01000002">
    <property type="protein sequence ID" value="KPK64618.1"/>
    <property type="molecule type" value="Genomic_DNA"/>
</dbReference>
<sequence length="78" mass="8867">MILYAQDDFPRGDTTGEYCRYCTHGDGSLKSFDDVVDTMTSFFEKTQVLNTNAARRTALAVLAKNPAWRERVASREKE</sequence>
<comment type="caution">
    <text evidence="2">The sequence shown here is derived from an EMBL/GenBank/DDBJ whole genome shotgun (WGS) entry which is preliminary data.</text>
</comment>
<dbReference type="InterPro" id="IPR025868">
    <property type="entry name" value="Zn_ribbon_dom_put"/>
</dbReference>
<evidence type="ECO:0000259" key="1">
    <source>
        <dbReference type="Pfam" id="PF12674"/>
    </source>
</evidence>
<dbReference type="AlphaFoldDB" id="A0A0S8FWY6"/>
<dbReference type="Pfam" id="PF12674">
    <property type="entry name" value="Zn_ribbon_2"/>
    <property type="match status" value="1"/>
</dbReference>
<reference evidence="2 3" key="1">
    <citation type="journal article" date="2015" name="Microbiome">
        <title>Genomic resolution of linkages in carbon, nitrogen, and sulfur cycling among widespread estuary sediment bacteria.</title>
        <authorList>
            <person name="Baker B.J."/>
            <person name="Lazar C.S."/>
            <person name="Teske A.P."/>
            <person name="Dick G.J."/>
        </authorList>
    </citation>
    <scope>NUCLEOTIDE SEQUENCE [LARGE SCALE GENOMIC DNA]</scope>
    <source>
        <strain evidence="2">SM23_42</strain>
    </source>
</reference>
<proteinExistence type="predicted"/>
<organism evidence="2 3">
    <name type="scientific">candidate division WOR_3 bacterium SM23_42</name>
    <dbReference type="NCBI Taxonomy" id="1703779"/>
    <lineage>
        <taxon>Bacteria</taxon>
        <taxon>Bacteria division WOR-3</taxon>
    </lineage>
</organism>
<name>A0A0S8FWY6_UNCW3</name>